<feature type="transmembrane region" description="Helical" evidence="1">
    <location>
        <begin position="133"/>
        <end position="153"/>
    </location>
</feature>
<dbReference type="RefSeq" id="WP_065991072.1">
    <property type="nucleotide sequence ID" value="NZ_MDEN01000066.1"/>
</dbReference>
<reference evidence="2 3" key="1">
    <citation type="submission" date="2016-08" db="EMBL/GenBank/DDBJ databases">
        <title>Whole genome sequence of Pseudomonas graminis strain UASWS1507, a potential biological control agent for agriculture.</title>
        <authorList>
            <person name="Crovadore J."/>
            <person name="Calmin G."/>
            <person name="Chablais R."/>
            <person name="Cochard B."/>
            <person name="Lefort F."/>
        </authorList>
    </citation>
    <scope>NUCLEOTIDE SEQUENCE [LARGE SCALE GENOMIC DNA]</scope>
    <source>
        <strain evidence="2 3">UASWS1507</strain>
    </source>
</reference>
<comment type="caution">
    <text evidence="2">The sequence shown here is derived from an EMBL/GenBank/DDBJ whole genome shotgun (WGS) entry which is preliminary data.</text>
</comment>
<feature type="transmembrane region" description="Helical" evidence="1">
    <location>
        <begin position="88"/>
        <end position="113"/>
    </location>
</feature>
<dbReference type="Proteomes" id="UP000095143">
    <property type="component" value="Unassembled WGS sequence"/>
</dbReference>
<proteinExistence type="predicted"/>
<dbReference type="EMBL" id="MDEN01000066">
    <property type="protein sequence ID" value="OCX15789.1"/>
    <property type="molecule type" value="Genomic_DNA"/>
</dbReference>
<evidence type="ECO:0000313" key="2">
    <source>
        <dbReference type="EMBL" id="OCX15789.1"/>
    </source>
</evidence>
<protein>
    <recommendedName>
        <fullName evidence="4">DUF3429 domain-containing protein</fullName>
    </recommendedName>
</protein>
<keyword evidence="1" id="KW-1133">Transmembrane helix</keyword>
<accession>A0A1C2DM09</accession>
<sequence length="154" mass="16955">MKALSLSSSPRYVALLGYGGLLPFVGLLLLILFAVDYRAFLTHALLAYGAVILSFVGALHWGFAMTLQGLNADQCRERFIWSVIPALIAWPALLLPAPLGLLLLIFGFVTHYWQDRRLVKTTTLPDWYLPMRLRLTLVASLCLLLGAITVAVGS</sequence>
<dbReference type="PANTHER" id="PTHR15887">
    <property type="entry name" value="TRANSMEMBRANE PROTEIN 69"/>
    <property type="match status" value="1"/>
</dbReference>
<feature type="transmembrane region" description="Helical" evidence="1">
    <location>
        <begin position="45"/>
        <end position="67"/>
    </location>
</feature>
<evidence type="ECO:0000313" key="3">
    <source>
        <dbReference type="Proteomes" id="UP000095143"/>
    </source>
</evidence>
<name>A0A1C2DM09_9PSED</name>
<feature type="transmembrane region" description="Helical" evidence="1">
    <location>
        <begin position="12"/>
        <end position="33"/>
    </location>
</feature>
<dbReference type="InterPro" id="IPR021836">
    <property type="entry name" value="DUF3429"/>
</dbReference>
<keyword evidence="1" id="KW-0812">Transmembrane</keyword>
<evidence type="ECO:0008006" key="4">
    <source>
        <dbReference type="Google" id="ProtNLM"/>
    </source>
</evidence>
<dbReference type="OrthoDB" id="8591832at2"/>
<dbReference type="PANTHER" id="PTHR15887:SF1">
    <property type="entry name" value="TRANSMEMBRANE PROTEIN 69"/>
    <property type="match status" value="1"/>
</dbReference>
<gene>
    <name evidence="2" type="ORF">BBI10_18885</name>
</gene>
<organism evidence="2 3">
    <name type="scientific">Pseudomonas graminis</name>
    <dbReference type="NCBI Taxonomy" id="158627"/>
    <lineage>
        <taxon>Bacteria</taxon>
        <taxon>Pseudomonadati</taxon>
        <taxon>Pseudomonadota</taxon>
        <taxon>Gammaproteobacteria</taxon>
        <taxon>Pseudomonadales</taxon>
        <taxon>Pseudomonadaceae</taxon>
        <taxon>Pseudomonas</taxon>
    </lineage>
</organism>
<keyword evidence="1" id="KW-0472">Membrane</keyword>
<dbReference type="Pfam" id="PF11911">
    <property type="entry name" value="DUF3429"/>
    <property type="match status" value="1"/>
</dbReference>
<evidence type="ECO:0000256" key="1">
    <source>
        <dbReference type="SAM" id="Phobius"/>
    </source>
</evidence>
<dbReference type="AlphaFoldDB" id="A0A1C2DM09"/>